<dbReference type="GO" id="GO:0003755">
    <property type="term" value="F:peptidyl-prolyl cis-trans isomerase activity"/>
    <property type="evidence" value="ECO:0007669"/>
    <property type="project" value="UniProtKB-KW"/>
</dbReference>
<reference evidence="4" key="1">
    <citation type="submission" date="2020-01" db="EMBL/GenBank/DDBJ databases">
        <authorList>
            <person name="Meier V. D."/>
            <person name="Meier V D."/>
        </authorList>
    </citation>
    <scope>NUCLEOTIDE SEQUENCE</scope>
    <source>
        <strain evidence="4">HLG_WM_MAG_03</strain>
    </source>
</reference>
<evidence type="ECO:0000256" key="1">
    <source>
        <dbReference type="PROSITE-ProRule" id="PRU00278"/>
    </source>
</evidence>
<evidence type="ECO:0000313" key="4">
    <source>
        <dbReference type="EMBL" id="CAA6801958.1"/>
    </source>
</evidence>
<evidence type="ECO:0000259" key="3">
    <source>
        <dbReference type="PROSITE" id="PS50198"/>
    </source>
</evidence>
<dbReference type="Gene3D" id="3.10.50.40">
    <property type="match status" value="1"/>
</dbReference>
<dbReference type="PANTHER" id="PTHR47245:SF2">
    <property type="entry name" value="PEPTIDYL-PROLYL CIS-TRANS ISOMERASE HP_0175-RELATED"/>
    <property type="match status" value="1"/>
</dbReference>
<dbReference type="PANTHER" id="PTHR47245">
    <property type="entry name" value="PEPTIDYLPROLYL ISOMERASE"/>
    <property type="match status" value="1"/>
</dbReference>
<sequence>MKKIFNLFLLFTSFNLVSLSAGEILATVNGENISKSDVNEFVVKSIPGATFNSLNDMQKESVVNQMIDRRLFLEDAKSTNIENNIEYKQALKKLQENLILDYWMKVKVEEIVVSEDEVKKYYLNNVEKFSKPASVKVRHILLKTKEEAMVLISELELSSRLKKKFIALAHSESTGPSAVNGGELDWFVYEQMVPEFSEAAFSLKVGTITKKPVKTQFGYHVIYLEDKKEEGSISYETVRDEIVKSLRLSRFKVKLDNLSKKLKKTANIIVK</sequence>
<protein>
    <submittedName>
        <fullName evidence="4">Foldase protein PrsA (EC)</fullName>
        <ecNumber evidence="4">5.2.1.8</ecNumber>
    </submittedName>
</protein>
<keyword evidence="1" id="KW-0697">Rotamase</keyword>
<keyword evidence="2" id="KW-0732">Signal</keyword>
<organism evidence="4">
    <name type="scientific">uncultured Sulfurovum sp</name>
    <dbReference type="NCBI Taxonomy" id="269237"/>
    <lineage>
        <taxon>Bacteria</taxon>
        <taxon>Pseudomonadati</taxon>
        <taxon>Campylobacterota</taxon>
        <taxon>Epsilonproteobacteria</taxon>
        <taxon>Campylobacterales</taxon>
        <taxon>Sulfurovaceae</taxon>
        <taxon>Sulfurovum</taxon>
        <taxon>environmental samples</taxon>
    </lineage>
</organism>
<evidence type="ECO:0000256" key="2">
    <source>
        <dbReference type="SAM" id="SignalP"/>
    </source>
</evidence>
<dbReference type="EMBL" id="CACVAR010000095">
    <property type="protein sequence ID" value="CAA6801958.1"/>
    <property type="molecule type" value="Genomic_DNA"/>
</dbReference>
<dbReference type="SUPFAM" id="SSF109998">
    <property type="entry name" value="Triger factor/SurA peptide-binding domain-like"/>
    <property type="match status" value="1"/>
</dbReference>
<dbReference type="InterPro" id="IPR046357">
    <property type="entry name" value="PPIase_dom_sf"/>
</dbReference>
<accession>A0A6S6SGN5</accession>
<feature type="domain" description="PpiC" evidence="3">
    <location>
        <begin position="132"/>
        <end position="226"/>
    </location>
</feature>
<dbReference type="Pfam" id="PF13616">
    <property type="entry name" value="Rotamase_3"/>
    <property type="match status" value="1"/>
</dbReference>
<dbReference type="SUPFAM" id="SSF54534">
    <property type="entry name" value="FKBP-like"/>
    <property type="match status" value="1"/>
</dbReference>
<name>A0A6S6SGN5_9BACT</name>
<feature type="signal peptide" evidence="2">
    <location>
        <begin position="1"/>
        <end position="21"/>
    </location>
</feature>
<keyword evidence="1 4" id="KW-0413">Isomerase</keyword>
<gene>
    <name evidence="4" type="ORF">HELGO_WM33665</name>
</gene>
<dbReference type="Gene3D" id="1.10.8.1040">
    <property type="match status" value="1"/>
</dbReference>
<dbReference type="EC" id="5.2.1.8" evidence="4"/>
<proteinExistence type="predicted"/>
<dbReference type="InterPro" id="IPR000297">
    <property type="entry name" value="PPIase_PpiC"/>
</dbReference>
<dbReference type="InterPro" id="IPR027304">
    <property type="entry name" value="Trigger_fact/SurA_dom_sf"/>
</dbReference>
<dbReference type="InterPro" id="IPR050245">
    <property type="entry name" value="PrsA_foldase"/>
</dbReference>
<dbReference type="AlphaFoldDB" id="A0A6S6SGN5"/>
<feature type="chain" id="PRO_5028154714" evidence="2">
    <location>
        <begin position="22"/>
        <end position="271"/>
    </location>
</feature>
<dbReference type="PROSITE" id="PS50198">
    <property type="entry name" value="PPIC_PPIASE_2"/>
    <property type="match status" value="1"/>
</dbReference>